<dbReference type="Proteomes" id="UP000179284">
    <property type="component" value="Chromosome I"/>
</dbReference>
<proteinExistence type="predicted"/>
<keyword evidence="2" id="KW-1185">Reference proteome</keyword>
<organism evidence="1 2">
    <name type="scientific">Butyrivibrio hungatei</name>
    <dbReference type="NCBI Taxonomy" id="185008"/>
    <lineage>
        <taxon>Bacteria</taxon>
        <taxon>Bacillati</taxon>
        <taxon>Bacillota</taxon>
        <taxon>Clostridia</taxon>
        <taxon>Lachnospirales</taxon>
        <taxon>Lachnospiraceae</taxon>
        <taxon>Butyrivibrio</taxon>
    </lineage>
</organism>
<reference evidence="2" key="1">
    <citation type="submission" date="2016-10" db="EMBL/GenBank/DDBJ databases">
        <title>The complete genome sequence of the rumen bacterium Butyrivibrio hungatei MB2003.</title>
        <authorList>
            <person name="Palevich N."/>
            <person name="Kelly W.J."/>
            <person name="Leahy S.C."/>
            <person name="Altermann E."/>
            <person name="Rakonjac J."/>
            <person name="Attwood G.T."/>
        </authorList>
    </citation>
    <scope>NUCLEOTIDE SEQUENCE [LARGE SCALE GENOMIC DNA]</scope>
    <source>
        <strain evidence="2">MB2003</strain>
    </source>
</reference>
<dbReference type="KEGG" id="bhu:bhn_I1859"/>
<accession>A0A1D9P340</accession>
<dbReference type="EMBL" id="CP017831">
    <property type="protein sequence ID" value="AOZ96892.1"/>
    <property type="molecule type" value="Genomic_DNA"/>
</dbReference>
<evidence type="ECO:0000313" key="2">
    <source>
        <dbReference type="Proteomes" id="UP000179284"/>
    </source>
</evidence>
<sequence length="165" mass="18581">MELIIAIFFFSLASAVCVRLFFSAHILAEKTVNLNNAVTWSQNMSEAFYGQNGDIKKIAELYPTAFVSHNTLMLFFDKNWEIVSDDVTKASYEVLLTTQKNSARLVYADVSEYKGKISGNAMTGHIAVIDIRNTEEVFSEIPDDPDIIIIDNKVDVYLRKEAANE</sequence>
<evidence type="ECO:0000313" key="1">
    <source>
        <dbReference type="EMBL" id="AOZ96892.1"/>
    </source>
</evidence>
<dbReference type="AlphaFoldDB" id="A0A1D9P340"/>
<name>A0A1D9P340_9FIRM</name>
<gene>
    <name evidence="1" type="ORF">bhn_I1859</name>
</gene>
<protein>
    <submittedName>
        <fullName evidence="1">Uncharacterized protein</fullName>
    </submittedName>
</protein>